<feature type="domain" description="SAC" evidence="1">
    <location>
        <begin position="21"/>
        <end position="80"/>
    </location>
</feature>
<dbReference type="PANTHER" id="PTHR45662">
    <property type="entry name" value="PHOSPHATIDYLINOSITIDE PHOSPHATASE SAC1"/>
    <property type="match status" value="1"/>
</dbReference>
<protein>
    <recommendedName>
        <fullName evidence="1">SAC domain-containing protein</fullName>
    </recommendedName>
</protein>
<evidence type="ECO:0000313" key="3">
    <source>
        <dbReference type="Proteomes" id="UP000285430"/>
    </source>
</evidence>
<dbReference type="PROSITE" id="PS50275">
    <property type="entry name" value="SAC"/>
    <property type="match status" value="1"/>
</dbReference>
<comment type="caution">
    <text evidence="2">The sequence shown here is derived from an EMBL/GenBank/DDBJ whole genome shotgun (WGS) entry which is preliminary data.</text>
</comment>
<dbReference type="InterPro" id="IPR002013">
    <property type="entry name" value="SAC_dom"/>
</dbReference>
<evidence type="ECO:0000259" key="1">
    <source>
        <dbReference type="PROSITE" id="PS50275"/>
    </source>
</evidence>
<accession>A0A3R6XN56</accession>
<dbReference type="EMBL" id="QUTH01002294">
    <property type="protein sequence ID" value="RHZ26770.1"/>
    <property type="molecule type" value="Genomic_DNA"/>
</dbReference>
<proteinExistence type="predicted"/>
<dbReference type="GO" id="GO:0005783">
    <property type="term" value="C:endoplasmic reticulum"/>
    <property type="evidence" value="ECO:0007669"/>
    <property type="project" value="TreeGrafter"/>
</dbReference>
<reference evidence="2 3" key="1">
    <citation type="submission" date="2018-08" db="EMBL/GenBank/DDBJ databases">
        <title>Aphanomyces genome sequencing and annotation.</title>
        <authorList>
            <person name="Minardi D."/>
            <person name="Oidtmann B."/>
            <person name="Van Der Giezen M."/>
            <person name="Studholme D.J."/>
        </authorList>
    </citation>
    <scope>NUCLEOTIDE SEQUENCE [LARGE SCALE GENOMIC DNA]</scope>
    <source>
        <strain evidence="2 3">Da</strain>
    </source>
</reference>
<evidence type="ECO:0000313" key="2">
    <source>
        <dbReference type="EMBL" id="RHZ26770.1"/>
    </source>
</evidence>
<feature type="non-terminal residue" evidence="2">
    <location>
        <position position="1"/>
    </location>
</feature>
<dbReference type="GO" id="GO:0046856">
    <property type="term" value="P:phosphatidylinositol dephosphorylation"/>
    <property type="evidence" value="ECO:0007669"/>
    <property type="project" value="TreeGrafter"/>
</dbReference>
<dbReference type="AlphaFoldDB" id="A0A3R6XN56"/>
<sequence>TSGWKSTAPCSRSRRACSASDILNRTNVGMSLVARRTMLLCLHLDSSDKSWLDSPFDAFESFFKNEWADNADAVSVMYAGTGALQGGVNSVTRYYLKNFTDGIRQDSLDLCVGKPPHRQSVHV</sequence>
<organism evidence="2 3">
    <name type="scientific">Aphanomyces astaci</name>
    <name type="common">Crayfish plague agent</name>
    <dbReference type="NCBI Taxonomy" id="112090"/>
    <lineage>
        <taxon>Eukaryota</taxon>
        <taxon>Sar</taxon>
        <taxon>Stramenopiles</taxon>
        <taxon>Oomycota</taxon>
        <taxon>Saprolegniomycetes</taxon>
        <taxon>Saprolegniales</taxon>
        <taxon>Verrucalvaceae</taxon>
        <taxon>Aphanomyces</taxon>
    </lineage>
</organism>
<dbReference type="Proteomes" id="UP000285430">
    <property type="component" value="Unassembled WGS sequence"/>
</dbReference>
<dbReference type="PANTHER" id="PTHR45662:SF2">
    <property type="entry name" value="PHOSPHATIDYLINOSITOL-3-PHOSPHATASE SAC1"/>
    <property type="match status" value="1"/>
</dbReference>
<gene>
    <name evidence="2" type="ORF">DYB37_001971</name>
</gene>
<name>A0A3R6XN56_APHAT</name>
<dbReference type="GO" id="GO:0043812">
    <property type="term" value="F:phosphatidylinositol-4-phosphate phosphatase activity"/>
    <property type="evidence" value="ECO:0007669"/>
    <property type="project" value="TreeGrafter"/>
</dbReference>